<accession>A0A7J7W2Q9</accession>
<evidence type="ECO:0000313" key="2">
    <source>
        <dbReference type="EMBL" id="KAF6331757.1"/>
    </source>
</evidence>
<dbReference type="GO" id="GO:0045667">
    <property type="term" value="P:regulation of osteoblast differentiation"/>
    <property type="evidence" value="ECO:0007669"/>
    <property type="project" value="TreeGrafter"/>
</dbReference>
<dbReference type="PANTHER" id="PTHR15993:SF6">
    <property type="entry name" value="HEMOGEN"/>
    <property type="match status" value="1"/>
</dbReference>
<protein>
    <submittedName>
        <fullName evidence="2">Hemogen</fullName>
    </submittedName>
</protein>
<dbReference type="GO" id="GO:0030154">
    <property type="term" value="P:cell differentiation"/>
    <property type="evidence" value="ECO:0007669"/>
    <property type="project" value="InterPro"/>
</dbReference>
<keyword evidence="3" id="KW-1185">Reference proteome</keyword>
<dbReference type="EMBL" id="JACAGB010000012">
    <property type="protein sequence ID" value="KAF6331757.1"/>
    <property type="molecule type" value="Genomic_DNA"/>
</dbReference>
<dbReference type="InterPro" id="IPR033272">
    <property type="entry name" value="Hemogen"/>
</dbReference>
<feature type="compositionally biased region" description="Basic and acidic residues" evidence="1">
    <location>
        <begin position="78"/>
        <end position="95"/>
    </location>
</feature>
<feature type="region of interest" description="Disordered" evidence="1">
    <location>
        <begin position="410"/>
        <end position="466"/>
    </location>
</feature>
<dbReference type="GO" id="GO:0005654">
    <property type="term" value="C:nucleoplasm"/>
    <property type="evidence" value="ECO:0007669"/>
    <property type="project" value="TreeGrafter"/>
</dbReference>
<dbReference type="AlphaFoldDB" id="A0A7J7W2Q9"/>
<feature type="compositionally biased region" description="Basic and acidic residues" evidence="1">
    <location>
        <begin position="439"/>
        <end position="449"/>
    </location>
</feature>
<comment type="caution">
    <text evidence="2">The sequence shown here is derived from an EMBL/GenBank/DDBJ whole genome shotgun (WGS) entry which is preliminary data.</text>
</comment>
<proteinExistence type="predicted"/>
<feature type="compositionally biased region" description="Basic residues" evidence="1">
    <location>
        <begin position="60"/>
        <end position="77"/>
    </location>
</feature>
<feature type="compositionally biased region" description="Basic and acidic residues" evidence="1">
    <location>
        <begin position="373"/>
        <end position="391"/>
    </location>
</feature>
<dbReference type="OrthoDB" id="9950769at2759"/>
<feature type="compositionally biased region" description="Basic and acidic residues" evidence="1">
    <location>
        <begin position="274"/>
        <end position="283"/>
    </location>
</feature>
<name>A0A7J7W2Q9_PIPKU</name>
<feature type="region of interest" description="Disordered" evidence="1">
    <location>
        <begin position="274"/>
        <end position="295"/>
    </location>
</feature>
<dbReference type="Proteomes" id="UP000558488">
    <property type="component" value="Unassembled WGS sequence"/>
</dbReference>
<evidence type="ECO:0000256" key="1">
    <source>
        <dbReference type="SAM" id="MobiDB-lite"/>
    </source>
</evidence>
<feature type="region of interest" description="Disordered" evidence="1">
    <location>
        <begin position="42"/>
        <end position="143"/>
    </location>
</feature>
<gene>
    <name evidence="2" type="ORF">mPipKuh1_006143</name>
</gene>
<reference evidence="2 3" key="1">
    <citation type="journal article" date="2020" name="Nature">
        <title>Six reference-quality genomes reveal evolution of bat adaptations.</title>
        <authorList>
            <person name="Jebb D."/>
            <person name="Huang Z."/>
            <person name="Pippel M."/>
            <person name="Hughes G.M."/>
            <person name="Lavrichenko K."/>
            <person name="Devanna P."/>
            <person name="Winkler S."/>
            <person name="Jermiin L.S."/>
            <person name="Skirmuntt E.C."/>
            <person name="Katzourakis A."/>
            <person name="Burkitt-Gray L."/>
            <person name="Ray D.A."/>
            <person name="Sullivan K.A.M."/>
            <person name="Roscito J.G."/>
            <person name="Kirilenko B.M."/>
            <person name="Davalos L.M."/>
            <person name="Corthals A.P."/>
            <person name="Power M.L."/>
            <person name="Jones G."/>
            <person name="Ransome R.D."/>
            <person name="Dechmann D.K.N."/>
            <person name="Locatelli A.G."/>
            <person name="Puechmaille S.J."/>
            <person name="Fedrigo O."/>
            <person name="Jarvis E.D."/>
            <person name="Hiller M."/>
            <person name="Vernes S.C."/>
            <person name="Myers E.W."/>
            <person name="Teeling E.C."/>
        </authorList>
    </citation>
    <scope>NUCLEOTIDE SEQUENCE [LARGE SCALE GENOMIC DNA]</scope>
    <source>
        <strain evidence="2">MPipKuh1</strain>
        <tissue evidence="2">Flight muscle</tissue>
    </source>
</reference>
<organism evidence="2 3">
    <name type="scientific">Pipistrellus kuhlii</name>
    <name type="common">Kuhl's pipistrelle</name>
    <dbReference type="NCBI Taxonomy" id="59472"/>
    <lineage>
        <taxon>Eukaryota</taxon>
        <taxon>Metazoa</taxon>
        <taxon>Chordata</taxon>
        <taxon>Craniata</taxon>
        <taxon>Vertebrata</taxon>
        <taxon>Euteleostomi</taxon>
        <taxon>Mammalia</taxon>
        <taxon>Eutheria</taxon>
        <taxon>Laurasiatheria</taxon>
        <taxon>Chiroptera</taxon>
        <taxon>Yangochiroptera</taxon>
        <taxon>Vespertilionidae</taxon>
        <taxon>Pipistrellus</taxon>
    </lineage>
</organism>
<feature type="region of interest" description="Disordered" evidence="1">
    <location>
        <begin position="373"/>
        <end position="397"/>
    </location>
</feature>
<sequence>MDLGKNQPRLALHQTCDSHQENYVPEVIGTWSLRNREQLRKRKAEAQEKQTSQWQFGEKKYKRQKTGKGNQRGRKNHQNTELKVEPQSQLEKEMMENALAPTEKENESPRSVTEALPSVASPKRTEPEKKLPATGQESTICQKNSSEYQETTVQNHPSEIGQDIAEPEDLSPKLCLEIAVIQGHSSKMCHDMAGPEDLSPKMCQEIAVIQGHSSKMCHDIPEPEDLSPKMCQETSVVKALPSKTYEDTAGMEGCSLEVCPKAEVPKGYTLETHQTRAEPKEDSTEPGQGIAGTESFPPKIQQEIAEPKDLSTKAYQERVEPEHVSHKAYEEISVPKALSCKTIQETPAHEECPSEIYIYQKTPEPEDCASEIYQEKQGPEDCAPEIHKETPGPEDLSTKIYKNVPVLCFPEPTQEVDGPHGQDPNAHQEDTTDVYTFSREMKEKPKAQEPETPAIPDVPQEINPENDVYSYVLF</sequence>
<evidence type="ECO:0000313" key="3">
    <source>
        <dbReference type="Proteomes" id="UP000558488"/>
    </source>
</evidence>
<dbReference type="PANTHER" id="PTHR15993">
    <property type="entry name" value="HEMOGEN"/>
    <property type="match status" value="1"/>
</dbReference>